<sequence>MGPPTDPGPSGSARVLQWSVRPCCRYQVWGRNKFIPKG</sequence>
<reference evidence="1" key="1">
    <citation type="submission" date="2023-05" db="EMBL/GenBank/DDBJ databases">
        <authorList>
            <person name="Stuckert A."/>
        </authorList>
    </citation>
    <scope>NUCLEOTIDE SEQUENCE</scope>
</reference>
<proteinExistence type="predicted"/>
<name>A0ABN9CFD3_9NEOB</name>
<dbReference type="EMBL" id="CATNWA010009676">
    <property type="protein sequence ID" value="CAI9558390.1"/>
    <property type="molecule type" value="Genomic_DNA"/>
</dbReference>
<gene>
    <name evidence="1" type="ORF">SPARVUS_LOCUS4879823</name>
</gene>
<accession>A0ABN9CFD3</accession>
<organism evidence="1 2">
    <name type="scientific">Staurois parvus</name>
    <dbReference type="NCBI Taxonomy" id="386267"/>
    <lineage>
        <taxon>Eukaryota</taxon>
        <taxon>Metazoa</taxon>
        <taxon>Chordata</taxon>
        <taxon>Craniata</taxon>
        <taxon>Vertebrata</taxon>
        <taxon>Euteleostomi</taxon>
        <taxon>Amphibia</taxon>
        <taxon>Batrachia</taxon>
        <taxon>Anura</taxon>
        <taxon>Neobatrachia</taxon>
        <taxon>Ranoidea</taxon>
        <taxon>Ranidae</taxon>
        <taxon>Staurois</taxon>
    </lineage>
</organism>
<protein>
    <submittedName>
        <fullName evidence="1">Uncharacterized protein</fullName>
    </submittedName>
</protein>
<evidence type="ECO:0000313" key="2">
    <source>
        <dbReference type="Proteomes" id="UP001162483"/>
    </source>
</evidence>
<dbReference type="Proteomes" id="UP001162483">
    <property type="component" value="Unassembled WGS sequence"/>
</dbReference>
<comment type="caution">
    <text evidence="1">The sequence shown here is derived from an EMBL/GenBank/DDBJ whole genome shotgun (WGS) entry which is preliminary data.</text>
</comment>
<evidence type="ECO:0000313" key="1">
    <source>
        <dbReference type="EMBL" id="CAI9558390.1"/>
    </source>
</evidence>
<keyword evidence="2" id="KW-1185">Reference proteome</keyword>